<reference evidence="3" key="1">
    <citation type="submission" date="2013-06" db="EMBL/GenBank/DDBJ databases">
        <authorList>
            <person name="Zhao Q."/>
        </authorList>
    </citation>
    <scope>NUCLEOTIDE SEQUENCE</scope>
    <source>
        <strain evidence="3">cv. W1943</strain>
    </source>
</reference>
<dbReference type="EnsemblPlants" id="ORUFI01G07450.1">
    <property type="protein sequence ID" value="ORUFI01G07450.1"/>
    <property type="gene ID" value="ORUFI01G07450"/>
</dbReference>
<accession>A0A0E0MSX3</accession>
<evidence type="ECO:0000313" key="3">
    <source>
        <dbReference type="Proteomes" id="UP000008022"/>
    </source>
</evidence>
<feature type="region of interest" description="Disordered" evidence="1">
    <location>
        <begin position="1"/>
        <end position="22"/>
    </location>
</feature>
<name>A0A0E0MSX3_ORYRU</name>
<keyword evidence="3" id="KW-1185">Reference proteome</keyword>
<organism evidence="2 3">
    <name type="scientific">Oryza rufipogon</name>
    <name type="common">Brownbeard rice</name>
    <name type="synonym">Asian wild rice</name>
    <dbReference type="NCBI Taxonomy" id="4529"/>
    <lineage>
        <taxon>Eukaryota</taxon>
        <taxon>Viridiplantae</taxon>
        <taxon>Streptophyta</taxon>
        <taxon>Embryophyta</taxon>
        <taxon>Tracheophyta</taxon>
        <taxon>Spermatophyta</taxon>
        <taxon>Magnoliopsida</taxon>
        <taxon>Liliopsida</taxon>
        <taxon>Poales</taxon>
        <taxon>Poaceae</taxon>
        <taxon>BOP clade</taxon>
        <taxon>Oryzoideae</taxon>
        <taxon>Oryzeae</taxon>
        <taxon>Oryzinae</taxon>
        <taxon>Oryza</taxon>
    </lineage>
</organism>
<sequence length="68" mass="7698">MALSYLPHKSPGENLAPASDERRRRYASSWGRHFEETTQKSRAMGALIMVWKVNMETFTTTPGLPQSS</sequence>
<evidence type="ECO:0000256" key="1">
    <source>
        <dbReference type="SAM" id="MobiDB-lite"/>
    </source>
</evidence>
<dbReference type="HOGENOM" id="CLU_2798416_0_0_1"/>
<protein>
    <submittedName>
        <fullName evidence="2">Uncharacterized protein</fullName>
    </submittedName>
</protein>
<dbReference type="AlphaFoldDB" id="A0A0E0MSX3"/>
<reference evidence="2" key="2">
    <citation type="submission" date="2015-06" db="UniProtKB">
        <authorList>
            <consortium name="EnsemblPlants"/>
        </authorList>
    </citation>
    <scope>IDENTIFICATION</scope>
</reference>
<proteinExistence type="predicted"/>
<dbReference type="Gramene" id="ORUFI01G07450.1">
    <property type="protein sequence ID" value="ORUFI01G07450.1"/>
    <property type="gene ID" value="ORUFI01G07450"/>
</dbReference>
<dbReference type="Proteomes" id="UP000008022">
    <property type="component" value="Unassembled WGS sequence"/>
</dbReference>
<evidence type="ECO:0000313" key="2">
    <source>
        <dbReference type="EnsemblPlants" id="ORUFI01G07450.1"/>
    </source>
</evidence>